<dbReference type="EMBL" id="MIGC01005843">
    <property type="protein sequence ID" value="PHJ16531.1"/>
    <property type="molecule type" value="Genomic_DNA"/>
</dbReference>
<dbReference type="GeneID" id="94432978"/>
<reference evidence="2 3" key="1">
    <citation type="journal article" date="2017" name="Int. J. Parasitol.">
        <title>The genome of the protozoan parasite Cystoisospora suis and a reverse vaccinology approach to identify vaccine candidates.</title>
        <authorList>
            <person name="Palmieri N."/>
            <person name="Shrestha A."/>
            <person name="Ruttkowski B."/>
            <person name="Beck T."/>
            <person name="Vogl C."/>
            <person name="Tomley F."/>
            <person name="Blake D.P."/>
            <person name="Joachim A."/>
        </authorList>
    </citation>
    <scope>NUCLEOTIDE SEQUENCE [LARGE SCALE GENOMIC DNA]</scope>
    <source>
        <strain evidence="2 3">Wien I</strain>
    </source>
</reference>
<feature type="transmembrane region" description="Helical" evidence="1">
    <location>
        <begin position="12"/>
        <end position="28"/>
    </location>
</feature>
<comment type="caution">
    <text evidence="2">The sequence shown here is derived from an EMBL/GenBank/DDBJ whole genome shotgun (WGS) entry which is preliminary data.</text>
</comment>
<proteinExistence type="predicted"/>
<keyword evidence="1" id="KW-0472">Membrane</keyword>
<dbReference type="VEuPathDB" id="ToxoDB:CSUI_009655"/>
<evidence type="ECO:0000313" key="3">
    <source>
        <dbReference type="Proteomes" id="UP000221165"/>
    </source>
</evidence>
<sequence length="34" mass="4025">MTVKRGGSEELVPFFPYFLFLIFLVMSSRQTKVR</sequence>
<dbReference type="RefSeq" id="XP_067918259.1">
    <property type="nucleotide sequence ID" value="XM_068069767.1"/>
</dbReference>
<dbReference type="Proteomes" id="UP000221165">
    <property type="component" value="Unassembled WGS sequence"/>
</dbReference>
<keyword evidence="3" id="KW-1185">Reference proteome</keyword>
<dbReference type="AlphaFoldDB" id="A0A2C6JG39"/>
<protein>
    <submittedName>
        <fullName evidence="2">Uncharacterized protein</fullName>
    </submittedName>
</protein>
<organism evidence="2 3">
    <name type="scientific">Cystoisospora suis</name>
    <dbReference type="NCBI Taxonomy" id="483139"/>
    <lineage>
        <taxon>Eukaryota</taxon>
        <taxon>Sar</taxon>
        <taxon>Alveolata</taxon>
        <taxon>Apicomplexa</taxon>
        <taxon>Conoidasida</taxon>
        <taxon>Coccidia</taxon>
        <taxon>Eucoccidiorida</taxon>
        <taxon>Eimeriorina</taxon>
        <taxon>Sarcocystidae</taxon>
        <taxon>Cystoisospora</taxon>
    </lineage>
</organism>
<keyword evidence="1" id="KW-0812">Transmembrane</keyword>
<gene>
    <name evidence="2" type="ORF">CSUI_009655</name>
</gene>
<accession>A0A2C6JG39</accession>
<keyword evidence="1" id="KW-1133">Transmembrane helix</keyword>
<evidence type="ECO:0000256" key="1">
    <source>
        <dbReference type="SAM" id="Phobius"/>
    </source>
</evidence>
<name>A0A2C6JG39_9APIC</name>
<evidence type="ECO:0000313" key="2">
    <source>
        <dbReference type="EMBL" id="PHJ16531.1"/>
    </source>
</evidence>